<evidence type="ECO:0000256" key="12">
    <source>
        <dbReference type="ARBA" id="ARBA00048418"/>
    </source>
</evidence>
<keyword evidence="7" id="KW-0479">Metal-binding</keyword>
<dbReference type="InterPro" id="IPR026610">
    <property type="entry name" value="Hen1"/>
</dbReference>
<evidence type="ECO:0000259" key="13">
    <source>
        <dbReference type="Pfam" id="PF08242"/>
    </source>
</evidence>
<dbReference type="EMBL" id="CP095855">
    <property type="protein sequence ID" value="UPK68829.1"/>
    <property type="molecule type" value="Genomic_DNA"/>
</dbReference>
<dbReference type="GO" id="GO:0032259">
    <property type="term" value="P:methylation"/>
    <property type="evidence" value="ECO:0007669"/>
    <property type="project" value="UniProtKB-KW"/>
</dbReference>
<reference evidence="14 15" key="1">
    <citation type="submission" date="2022-04" db="EMBL/GenBank/DDBJ databases">
        <title>The arsenic-methylating capacity of Chitinophaga filiformis YT5 during chitin decomposition.</title>
        <authorList>
            <person name="Chen G."/>
            <person name="Liang Y."/>
        </authorList>
    </citation>
    <scope>NUCLEOTIDE SEQUENCE [LARGE SCALE GENOMIC DNA]</scope>
    <source>
        <strain evidence="14 15">YT5</strain>
    </source>
</reference>
<keyword evidence="8" id="KW-0460">Magnesium</keyword>
<comment type="cofactor">
    <cofactor evidence="1">
        <name>Mg(2+)</name>
        <dbReference type="ChEBI" id="CHEBI:18420"/>
    </cofactor>
</comment>
<evidence type="ECO:0000256" key="9">
    <source>
        <dbReference type="ARBA" id="ARBA00022884"/>
    </source>
</evidence>
<keyword evidence="5" id="KW-0808">Transferase</keyword>
<name>A0ABY4I0B1_CHIFI</name>
<evidence type="ECO:0000256" key="4">
    <source>
        <dbReference type="ARBA" id="ARBA00022603"/>
    </source>
</evidence>
<proteinExistence type="inferred from homology"/>
<evidence type="ECO:0000313" key="14">
    <source>
        <dbReference type="EMBL" id="UPK68829.1"/>
    </source>
</evidence>
<evidence type="ECO:0000313" key="15">
    <source>
        <dbReference type="Proteomes" id="UP000830198"/>
    </source>
</evidence>
<dbReference type="PANTHER" id="PTHR21404:SF3">
    <property type="entry name" value="SMALL RNA 2'-O-METHYLTRANSFERASE"/>
    <property type="match status" value="1"/>
</dbReference>
<sequence length="371" mass="42409">MNNAITLLVIEIHDGYSHVWKSLLALEANTAKRLEMGSGLLTVELSTTAYSFLLNFSYTPGSDEEVIPQRLARLASRSFYTVFRNFFTDNSAVNLFEVSVLFEATFPLLQAFSKDTMPYVKQYLSRTGYDFTITENEELEGCKVLDIQRSAGIRYLVTDLYTFLLFAARRITPHDIRHEMILGELNMLDSEKIIDLGCGDGAFIFHVLDDLSANDGIKKISGVEIDTEPFSKAVERLKGLEAVDGVEIMQADITTCDQRFREFDTVLLIEVIEHLEDAPLKTLEKVVFDFIRPRHVLVSTPNADYNKYVPEMLPNGFRHWDHKFEWGKDAFMNWSQNIASEYGYAGDYLMIGRVMENNSSMSQMILFKRVD</sequence>
<keyword evidence="9" id="KW-0694">RNA-binding</keyword>
<gene>
    <name evidence="14" type="ORF">MYF79_28120</name>
</gene>
<dbReference type="InterPro" id="IPR013217">
    <property type="entry name" value="Methyltransf_12"/>
</dbReference>
<keyword evidence="15" id="KW-1185">Reference proteome</keyword>
<dbReference type="Proteomes" id="UP000830198">
    <property type="component" value="Chromosome"/>
</dbReference>
<comment type="catalytic activity">
    <reaction evidence="12">
        <text>small RNA 3'-end nucleotide + S-adenosyl-L-methionine = small RNA 3'-end 2'-O-methylnucleotide + S-adenosyl-L-homocysteine + H(+)</text>
        <dbReference type="Rhea" id="RHEA:37887"/>
        <dbReference type="Rhea" id="RHEA-COMP:10415"/>
        <dbReference type="Rhea" id="RHEA-COMP:10416"/>
        <dbReference type="ChEBI" id="CHEBI:15378"/>
        <dbReference type="ChEBI" id="CHEBI:57856"/>
        <dbReference type="ChEBI" id="CHEBI:59789"/>
        <dbReference type="ChEBI" id="CHEBI:74896"/>
        <dbReference type="ChEBI" id="CHEBI:74898"/>
        <dbReference type="EC" id="2.1.1.386"/>
    </reaction>
</comment>
<dbReference type="GO" id="GO:0008168">
    <property type="term" value="F:methyltransferase activity"/>
    <property type="evidence" value="ECO:0007669"/>
    <property type="project" value="UniProtKB-KW"/>
</dbReference>
<accession>A0ABY4I0B1</accession>
<evidence type="ECO:0000256" key="6">
    <source>
        <dbReference type="ARBA" id="ARBA00022691"/>
    </source>
</evidence>
<dbReference type="EC" id="2.1.1.386" evidence="11"/>
<evidence type="ECO:0000256" key="5">
    <source>
        <dbReference type="ARBA" id="ARBA00022679"/>
    </source>
</evidence>
<dbReference type="RefSeq" id="WP_247811193.1">
    <property type="nucleotide sequence ID" value="NZ_CP095855.1"/>
</dbReference>
<keyword evidence="6" id="KW-0949">S-adenosyl-L-methionine</keyword>
<dbReference type="InterPro" id="IPR029063">
    <property type="entry name" value="SAM-dependent_MTases_sf"/>
</dbReference>
<keyword evidence="10" id="KW-0943">RNA-mediated gene silencing</keyword>
<evidence type="ECO:0000256" key="8">
    <source>
        <dbReference type="ARBA" id="ARBA00022842"/>
    </source>
</evidence>
<evidence type="ECO:0000256" key="10">
    <source>
        <dbReference type="ARBA" id="ARBA00023158"/>
    </source>
</evidence>
<organism evidence="14 15">
    <name type="scientific">Chitinophaga filiformis</name>
    <name type="common">Myxococcus filiformis</name>
    <name type="synonym">Flexibacter filiformis</name>
    <dbReference type="NCBI Taxonomy" id="104663"/>
    <lineage>
        <taxon>Bacteria</taxon>
        <taxon>Pseudomonadati</taxon>
        <taxon>Bacteroidota</taxon>
        <taxon>Chitinophagia</taxon>
        <taxon>Chitinophagales</taxon>
        <taxon>Chitinophagaceae</taxon>
        <taxon>Chitinophaga</taxon>
    </lineage>
</organism>
<dbReference type="Pfam" id="PF08242">
    <property type="entry name" value="Methyltransf_12"/>
    <property type="match status" value="1"/>
</dbReference>
<dbReference type="SUPFAM" id="SSF53335">
    <property type="entry name" value="S-adenosyl-L-methionine-dependent methyltransferases"/>
    <property type="match status" value="1"/>
</dbReference>
<evidence type="ECO:0000256" key="7">
    <source>
        <dbReference type="ARBA" id="ARBA00022723"/>
    </source>
</evidence>
<dbReference type="CDD" id="cd02440">
    <property type="entry name" value="AdoMet_MTases"/>
    <property type="match status" value="1"/>
</dbReference>
<evidence type="ECO:0000256" key="11">
    <source>
        <dbReference type="ARBA" id="ARBA00035025"/>
    </source>
</evidence>
<evidence type="ECO:0000256" key="3">
    <source>
        <dbReference type="ARBA" id="ARBA00021330"/>
    </source>
</evidence>
<dbReference type="Gene3D" id="3.40.50.150">
    <property type="entry name" value="Vaccinia Virus protein VP39"/>
    <property type="match status" value="1"/>
</dbReference>
<evidence type="ECO:0000256" key="2">
    <source>
        <dbReference type="ARBA" id="ARBA00009026"/>
    </source>
</evidence>
<dbReference type="PANTHER" id="PTHR21404">
    <property type="entry name" value="HEN1"/>
    <property type="match status" value="1"/>
</dbReference>
<keyword evidence="4 14" id="KW-0489">Methyltransferase</keyword>
<protein>
    <recommendedName>
        <fullName evidence="3">Small RNA 2'-O-methyltransferase</fullName>
        <ecNumber evidence="11">2.1.1.386</ecNumber>
    </recommendedName>
</protein>
<feature type="domain" description="Methyltransferase type 12" evidence="13">
    <location>
        <begin position="194"/>
        <end position="286"/>
    </location>
</feature>
<comment type="similarity">
    <text evidence="2">Belongs to the methyltransferase superfamily. HEN1 family.</text>
</comment>
<evidence type="ECO:0000256" key="1">
    <source>
        <dbReference type="ARBA" id="ARBA00001946"/>
    </source>
</evidence>